<dbReference type="Pfam" id="PF09797">
    <property type="entry name" value="NatB_MDM20"/>
    <property type="match status" value="1"/>
</dbReference>
<dbReference type="Proteomes" id="UP001209570">
    <property type="component" value="Unassembled WGS sequence"/>
</dbReference>
<dbReference type="SUPFAM" id="SSF48452">
    <property type="entry name" value="TPR-like"/>
    <property type="match status" value="1"/>
</dbReference>
<evidence type="ECO:0000256" key="1">
    <source>
        <dbReference type="ARBA" id="ARBA00006298"/>
    </source>
</evidence>
<accession>A0AAD5MCG5</accession>
<feature type="region of interest" description="Disordered" evidence="2">
    <location>
        <begin position="222"/>
        <end position="250"/>
    </location>
</feature>
<comment type="caution">
    <text evidence="3">The sequence shown here is derived from an EMBL/GenBank/DDBJ whole genome shotgun (WGS) entry which is preliminary data.</text>
</comment>
<reference evidence="3" key="1">
    <citation type="submission" date="2021-12" db="EMBL/GenBank/DDBJ databases">
        <title>Prjna785345.</title>
        <authorList>
            <person name="Rujirawat T."/>
            <person name="Krajaejun T."/>
        </authorList>
    </citation>
    <scope>NUCLEOTIDE SEQUENCE</scope>
    <source>
        <strain evidence="3">Pi057C3</strain>
    </source>
</reference>
<dbReference type="InterPro" id="IPR019183">
    <property type="entry name" value="NAA25_NatB_aux_su"/>
</dbReference>
<protein>
    <recommendedName>
        <fullName evidence="5">N-terminal acetyltransferase B complex subunit MDM20 homolog</fullName>
    </recommendedName>
</protein>
<organism evidence="3 4">
    <name type="scientific">Pythium insidiosum</name>
    <name type="common">Pythiosis disease agent</name>
    <dbReference type="NCBI Taxonomy" id="114742"/>
    <lineage>
        <taxon>Eukaryota</taxon>
        <taxon>Sar</taxon>
        <taxon>Stramenopiles</taxon>
        <taxon>Oomycota</taxon>
        <taxon>Peronosporomycetes</taxon>
        <taxon>Pythiales</taxon>
        <taxon>Pythiaceae</taxon>
        <taxon>Pythium</taxon>
    </lineage>
</organism>
<comment type="similarity">
    <text evidence="1">Belongs to the MDM20/NAA25 family.</text>
</comment>
<dbReference type="InterPro" id="IPR011990">
    <property type="entry name" value="TPR-like_helical_dom_sf"/>
</dbReference>
<evidence type="ECO:0000313" key="4">
    <source>
        <dbReference type="Proteomes" id="UP001209570"/>
    </source>
</evidence>
<evidence type="ECO:0008006" key="5">
    <source>
        <dbReference type="Google" id="ProtNLM"/>
    </source>
</evidence>
<keyword evidence="4" id="KW-1185">Reference proteome</keyword>
<dbReference type="Gene3D" id="1.25.40.1040">
    <property type="match status" value="1"/>
</dbReference>
<dbReference type="PANTHER" id="PTHR22767:SF3">
    <property type="entry name" value="N-ALPHA-ACETYLTRANSFERASE 25, NATB AUXILIARY SUBUNIT"/>
    <property type="match status" value="1"/>
</dbReference>
<dbReference type="EMBL" id="JAKCXM010000096">
    <property type="protein sequence ID" value="KAJ0402719.1"/>
    <property type="molecule type" value="Genomic_DNA"/>
</dbReference>
<dbReference type="GO" id="GO:0031416">
    <property type="term" value="C:NatB complex"/>
    <property type="evidence" value="ECO:0007669"/>
    <property type="project" value="TreeGrafter"/>
</dbReference>
<sequence>MADDVRTLSRFVRPIYDAIDGRQYRAAIKLCGHKKVAHLDIVQVLKAHCLERTGRQDEALDIVRAVQRNRPTDETLLNTMYLVFRLCGCEDEMVPTYEHACSATTPPNEELFASLFAAYARRGEFLKQQQTALKMSKAFGKLKYMCWAAQSMMLQVQHGGAPPKMLALADKMLLKTMRDTRSDDGEALQLLVEILRRQDRHEDALQAFDEFAPIMQASAAAAKEPPAPHYHDGHACSHAHGPTATGRAAEGEGAFEEDIAPGPLQAIDRLTLEAELAAAVQQWERSAKVYETLLTSYNADDWTYLRAFIDARLKQNDAAFDELLAFLEALAAKESNALLRGPWLAMVHVHSERVRRDPLASAAEDALVRQMSAYVERFYSKTCCFSDLRQYLALVSDGAVVSSATKTRVTQLFSDMAAEPLLRHDSGDVKAARNQLNRRLLALKALRFLGAYDAVAPSELEALVQTLVGEYEACSWLNLGAQGGQREVQHTDDLLLLAAHALLALAQRAGVSGARRATLLAETAALLEYGLAKSAYNFQMKLLLAQVYSLLAAGDAMLARHQELDVKHIQLDSLSFLVLDKLLQLGQLPAARRLCESIRRLHSGTASDTPEYITRAYRLGVFSKVRDMTSFLHERMRPSQTLAIARGELLQFELQDALAAGGGARLAEFAASERLQSAVAELEGMLARELSANQHREVIVQWDSAPLLRVGDAFGGDDEPLVNVDRSAAMVTSRRWLSLQLVAPKLLRSLAVATDAAAVDVSALAKEYAAHVAALGLTANGGDVTTRVWQWSCDVVALAALQPHASDDAERECVTRLAALQAALPSIRDDLCALLAPPKLTARGLAAATLLVRDAGLWSGLLLCALLRAWTKRRGQSKKEDASGSAGALRSLLKHVQELLAAVELHVQALELSVAETPRDVLATASEELAAAHQTALEHVQRSHRNAQTQLSELLRTATASIRLGTQK</sequence>
<dbReference type="PANTHER" id="PTHR22767">
    <property type="entry name" value="N-TERMINAL ACETYLTRANSFERASE-RELATED"/>
    <property type="match status" value="1"/>
</dbReference>
<evidence type="ECO:0000256" key="2">
    <source>
        <dbReference type="SAM" id="MobiDB-lite"/>
    </source>
</evidence>
<evidence type="ECO:0000313" key="3">
    <source>
        <dbReference type="EMBL" id="KAJ0402719.1"/>
    </source>
</evidence>
<proteinExistence type="inferred from homology"/>
<dbReference type="AlphaFoldDB" id="A0AAD5MCG5"/>
<name>A0AAD5MCG5_PYTIN</name>
<feature type="compositionally biased region" description="Low complexity" evidence="2">
    <location>
        <begin position="241"/>
        <end position="250"/>
    </location>
</feature>
<gene>
    <name evidence="3" type="ORF">P43SY_007861</name>
</gene>